<keyword evidence="10" id="KW-1185">Reference proteome</keyword>
<dbReference type="AlphaFoldDB" id="A0A8H5E8I7"/>
<comment type="caution">
    <text evidence="9">The sequence shown here is derived from an EMBL/GenBank/DDBJ whole genome shotgun (WGS) entry which is preliminary data.</text>
</comment>
<dbReference type="InterPro" id="IPR050524">
    <property type="entry name" value="APC_YAT"/>
</dbReference>
<dbReference type="InterPro" id="IPR004841">
    <property type="entry name" value="AA-permease/SLC12A_dom"/>
</dbReference>
<feature type="transmembrane region" description="Helical" evidence="7">
    <location>
        <begin position="350"/>
        <end position="373"/>
    </location>
</feature>
<keyword evidence="5 7" id="KW-1133">Transmembrane helix</keyword>
<dbReference type="PANTHER" id="PTHR43341">
    <property type="entry name" value="AMINO ACID PERMEASE"/>
    <property type="match status" value="1"/>
</dbReference>
<evidence type="ECO:0000256" key="3">
    <source>
        <dbReference type="ARBA" id="ARBA00022692"/>
    </source>
</evidence>
<evidence type="ECO:0000313" key="10">
    <source>
        <dbReference type="Proteomes" id="UP000573603"/>
    </source>
</evidence>
<evidence type="ECO:0000256" key="7">
    <source>
        <dbReference type="SAM" id="Phobius"/>
    </source>
</evidence>
<feature type="transmembrane region" description="Helical" evidence="7">
    <location>
        <begin position="37"/>
        <end position="59"/>
    </location>
</feature>
<dbReference type="Proteomes" id="UP000573603">
    <property type="component" value="Unassembled WGS sequence"/>
</dbReference>
<accession>A0A8H5E8I7</accession>
<evidence type="ECO:0000256" key="2">
    <source>
        <dbReference type="ARBA" id="ARBA00022448"/>
    </source>
</evidence>
<keyword evidence="4" id="KW-0029">Amino-acid transport</keyword>
<feature type="transmembrane region" description="Helical" evidence="7">
    <location>
        <begin position="238"/>
        <end position="259"/>
    </location>
</feature>
<evidence type="ECO:0000256" key="6">
    <source>
        <dbReference type="ARBA" id="ARBA00023136"/>
    </source>
</evidence>
<gene>
    <name evidence="9" type="ORF">FANTH_3819</name>
</gene>
<dbReference type="GO" id="GO:0016020">
    <property type="term" value="C:membrane"/>
    <property type="evidence" value="ECO:0007669"/>
    <property type="project" value="UniProtKB-SubCell"/>
</dbReference>
<keyword evidence="2" id="KW-0813">Transport</keyword>
<name>A0A8H5E8I7_9HYPO</name>
<dbReference type="PANTHER" id="PTHR43341:SF1">
    <property type="entry name" value="GENERAL AMINO-ACID PERMEASE GAP1"/>
    <property type="match status" value="1"/>
</dbReference>
<feature type="transmembrane region" description="Helical" evidence="7">
    <location>
        <begin position="280"/>
        <end position="299"/>
    </location>
</feature>
<proteinExistence type="predicted"/>
<feature type="transmembrane region" description="Helical" evidence="7">
    <location>
        <begin position="66"/>
        <end position="86"/>
    </location>
</feature>
<dbReference type="GO" id="GO:0015171">
    <property type="term" value="F:amino acid transmembrane transporter activity"/>
    <property type="evidence" value="ECO:0007669"/>
    <property type="project" value="TreeGrafter"/>
</dbReference>
<keyword evidence="3 7" id="KW-0812">Transmembrane</keyword>
<evidence type="ECO:0000259" key="8">
    <source>
        <dbReference type="Pfam" id="PF00324"/>
    </source>
</evidence>
<comment type="subcellular location">
    <subcellularLocation>
        <location evidence="1">Membrane</location>
        <topology evidence="1">Multi-pass membrane protein</topology>
    </subcellularLocation>
</comment>
<dbReference type="FunFam" id="1.20.1740.10:FF:000001">
    <property type="entry name" value="Amino acid permease"/>
    <property type="match status" value="1"/>
</dbReference>
<dbReference type="Gene3D" id="1.20.1740.10">
    <property type="entry name" value="Amino acid/polyamine transporter I"/>
    <property type="match status" value="1"/>
</dbReference>
<feature type="transmembrane region" description="Helical" evidence="7">
    <location>
        <begin position="179"/>
        <end position="198"/>
    </location>
</feature>
<dbReference type="EMBL" id="JABEVY010000077">
    <property type="protein sequence ID" value="KAF5251058.1"/>
    <property type="molecule type" value="Genomic_DNA"/>
</dbReference>
<reference evidence="9 10" key="1">
    <citation type="journal article" date="2020" name="BMC Genomics">
        <title>Correction to: Identification and distribution of gene clusters required for synthesis of sphingolipid metabolism inhibitors in diverse species of the filamentous fungus Fusarium.</title>
        <authorList>
            <person name="Kim H.S."/>
            <person name="Lohmar J.M."/>
            <person name="Busman M."/>
            <person name="Brown D.W."/>
            <person name="Naumann T.A."/>
            <person name="Divon H.H."/>
            <person name="Lysoe E."/>
            <person name="Uhlig S."/>
            <person name="Proctor R.H."/>
        </authorList>
    </citation>
    <scope>NUCLEOTIDE SEQUENCE [LARGE SCALE GENOMIC DNA]</scope>
    <source>
        <strain evidence="9 10">NRRL 25214</strain>
    </source>
</reference>
<protein>
    <recommendedName>
        <fullName evidence="8">Amino acid permease/ SLC12A domain-containing protein</fullName>
    </recommendedName>
</protein>
<feature type="domain" description="Amino acid permease/ SLC12A" evidence="8">
    <location>
        <begin position="1"/>
        <end position="419"/>
    </location>
</feature>
<sequence length="461" mass="51201">MQSLCELSVMFPVAGSFTAFSTRFIDPSWGFALGWIYFLQWLFVLPLEIIAAVLTITYWNDSIPKAVFVTIFLILILGINLSNIRIYGEAEFIFSIIKVIAVVGFILLGIVIHIGGPPHSGYIGGQYWSHPGPFNNGFKGFSSALITAVFSYGGTEIVGLAAAETRSPLKSIPNAIKHIFWRIAIFYLVTILLIGLLVPSNNSSLMNGKSSADASASAFVIAIESAGKTILPSVMNSVILIAVLSVGNSAIYASSRTLAAMAELSHAPRVFTYVDKKGRPLLSLLIAGCFGLLAYLVDLEAHDTIFQWLLSISAFGILFAWTSICFCHIRLRMAWIHASRPIDRLPFRSAVGVIGSWLTIAGYVMVMALHMWVSISPLQASGEEMSLSDRVQYFFLRTMALPIVVVLFIYHKVRFRTHFISVAEMDLDTGRRSYRLDLDREQDADVRRTWPIWKKVFNYLC</sequence>
<evidence type="ECO:0000256" key="1">
    <source>
        <dbReference type="ARBA" id="ARBA00004141"/>
    </source>
</evidence>
<feature type="transmembrane region" description="Helical" evidence="7">
    <location>
        <begin position="305"/>
        <end position="329"/>
    </location>
</feature>
<feature type="transmembrane region" description="Helical" evidence="7">
    <location>
        <begin position="92"/>
        <end position="112"/>
    </location>
</feature>
<evidence type="ECO:0000256" key="4">
    <source>
        <dbReference type="ARBA" id="ARBA00022970"/>
    </source>
</evidence>
<evidence type="ECO:0000256" key="5">
    <source>
        <dbReference type="ARBA" id="ARBA00022989"/>
    </source>
</evidence>
<dbReference type="PIRSF" id="PIRSF006060">
    <property type="entry name" value="AA_transporter"/>
    <property type="match status" value="1"/>
</dbReference>
<evidence type="ECO:0000313" key="9">
    <source>
        <dbReference type="EMBL" id="KAF5251058.1"/>
    </source>
</evidence>
<dbReference type="Pfam" id="PF00324">
    <property type="entry name" value="AA_permease"/>
    <property type="match status" value="1"/>
</dbReference>
<organism evidence="9 10">
    <name type="scientific">Fusarium anthophilum</name>
    <dbReference type="NCBI Taxonomy" id="48485"/>
    <lineage>
        <taxon>Eukaryota</taxon>
        <taxon>Fungi</taxon>
        <taxon>Dikarya</taxon>
        <taxon>Ascomycota</taxon>
        <taxon>Pezizomycotina</taxon>
        <taxon>Sordariomycetes</taxon>
        <taxon>Hypocreomycetidae</taxon>
        <taxon>Hypocreales</taxon>
        <taxon>Nectriaceae</taxon>
        <taxon>Fusarium</taxon>
        <taxon>Fusarium fujikuroi species complex</taxon>
    </lineage>
</organism>
<feature type="transmembrane region" description="Helical" evidence="7">
    <location>
        <begin position="393"/>
        <end position="410"/>
    </location>
</feature>
<keyword evidence="6 7" id="KW-0472">Membrane</keyword>